<evidence type="ECO:0000256" key="9">
    <source>
        <dbReference type="SAM" id="MobiDB-lite"/>
    </source>
</evidence>
<dbReference type="GO" id="GO:0015288">
    <property type="term" value="F:porin activity"/>
    <property type="evidence" value="ECO:0007669"/>
    <property type="project" value="TreeGrafter"/>
</dbReference>
<dbReference type="GO" id="GO:1990281">
    <property type="term" value="C:efflux pump complex"/>
    <property type="evidence" value="ECO:0007669"/>
    <property type="project" value="TreeGrafter"/>
</dbReference>
<comment type="subcellular location">
    <subcellularLocation>
        <location evidence="1">Cell outer membrane</location>
    </subcellularLocation>
</comment>
<feature type="signal peptide" evidence="10">
    <location>
        <begin position="1"/>
        <end position="27"/>
    </location>
</feature>
<dbReference type="OrthoDB" id="180435at2"/>
<feature type="chain" id="PRO_5007524863" evidence="10">
    <location>
        <begin position="28"/>
        <end position="698"/>
    </location>
</feature>
<dbReference type="InParanoid" id="A0A146GCD4"/>
<evidence type="ECO:0000313" key="12">
    <source>
        <dbReference type="Proteomes" id="UP000076023"/>
    </source>
</evidence>
<dbReference type="STRING" id="690879.TSACC_23256"/>
<evidence type="ECO:0000313" key="11">
    <source>
        <dbReference type="EMBL" id="GAT34822.1"/>
    </source>
</evidence>
<evidence type="ECO:0000256" key="3">
    <source>
        <dbReference type="ARBA" id="ARBA00022448"/>
    </source>
</evidence>
<sequence length="698" mass="75218">MRSLVTVSTIYRTTVCAWAITATVGFAQNTNSQFPTPSPLPTPNLSASQPVLPQMPAYAGPGTPPPMPTPYNLNQQPTSLANPVQVTLASPTPTPAATPTPGVTPAPTPLPDGTMPLTPPPLPTPVMQDASTLSDQLPPLPAPTQSAENLLPTKETGKMESSEELAMKQKMVMADFEKSLTALIARQRNPKVADLTLNDAVQIALKQNPQILNAIQQIRLTRGQLIQVVSQVMPQLGITSGYTQQAQDLTTNGRSSGGRIEIPNPNGKSTVLTFGGNQGGVQNQTWNIQFQATQTIFDLQAVAGISAGSSAYNSAFFSLRATIDNIVSQVVTSFYQVVLNRALIVAQEQNVNLLQQQVKDQQNRYEAGTVPRFNVLQAEVALANAQPPLIQAQNAYRISLYQLVALLGMDYPKGRPSEVPFNVVGNLGYNPRKIDTDESIRVAIARNPALKAQRLDILSNGANVNAQLAGFLPTINANGGYQYTNNTGSTNLADTLSGWFFGATGTWNIWDGGLTYGNVAQAKAQLMQAKNTYDNGIRQVVLDVQQSISNLQQAKETIDSQTASVVQATEALRLARERLDAGAGTQLDVLNAQVQLLQAQTNVLQARYDYIAAMASYDYALSLDTQYVETFSDPLVRPLNPQALSKAETAHFQKATNPDKPQPALPRAFRDSDLIKPILETNPTPAPKKKQTKANSSK</sequence>
<evidence type="ECO:0000256" key="10">
    <source>
        <dbReference type="SAM" id="SignalP"/>
    </source>
</evidence>
<keyword evidence="6" id="KW-0472">Membrane</keyword>
<dbReference type="SUPFAM" id="SSF56954">
    <property type="entry name" value="Outer membrane efflux proteins (OEP)"/>
    <property type="match status" value="1"/>
</dbReference>
<feature type="region of interest" description="Disordered" evidence="9">
    <location>
        <begin position="34"/>
        <end position="69"/>
    </location>
</feature>
<name>A0A146GCD4_TERSA</name>
<keyword evidence="5" id="KW-0812">Transmembrane</keyword>
<accession>A0A146GCD4</accession>
<keyword evidence="7" id="KW-0998">Cell outer membrane</keyword>
<evidence type="ECO:0000256" key="2">
    <source>
        <dbReference type="ARBA" id="ARBA00007613"/>
    </source>
</evidence>
<evidence type="ECO:0000256" key="8">
    <source>
        <dbReference type="SAM" id="Coils"/>
    </source>
</evidence>
<dbReference type="FunCoup" id="A0A146GCD4">
    <property type="interactions" value="224"/>
</dbReference>
<keyword evidence="3" id="KW-0813">Transport</keyword>
<dbReference type="Gene3D" id="1.20.1600.10">
    <property type="entry name" value="Outer membrane efflux proteins (OEP)"/>
    <property type="match status" value="1"/>
</dbReference>
<dbReference type="PANTHER" id="PTHR30026">
    <property type="entry name" value="OUTER MEMBRANE PROTEIN TOLC"/>
    <property type="match status" value="1"/>
</dbReference>
<feature type="coiled-coil region" evidence="8">
    <location>
        <begin position="519"/>
        <end position="607"/>
    </location>
</feature>
<dbReference type="AlphaFoldDB" id="A0A146GCD4"/>
<comment type="similarity">
    <text evidence="2">Belongs to the outer membrane factor (OMF) (TC 1.B.17) family.</text>
</comment>
<proteinExistence type="inferred from homology"/>
<evidence type="ECO:0000256" key="6">
    <source>
        <dbReference type="ARBA" id="ARBA00023136"/>
    </source>
</evidence>
<dbReference type="PANTHER" id="PTHR30026:SF20">
    <property type="entry name" value="OUTER MEMBRANE PROTEIN TOLC"/>
    <property type="match status" value="1"/>
</dbReference>
<dbReference type="GO" id="GO:0015562">
    <property type="term" value="F:efflux transmembrane transporter activity"/>
    <property type="evidence" value="ECO:0007669"/>
    <property type="project" value="InterPro"/>
</dbReference>
<reference evidence="12" key="1">
    <citation type="journal article" date="2017" name="Genome Announc.">
        <title>Draft Genome Sequence of Terrimicrobium sacchariphilum NM-5T, a Facultative Anaerobic Soil Bacterium of the Class Spartobacteria.</title>
        <authorList>
            <person name="Qiu Y.L."/>
            <person name="Tourlousse D.M."/>
            <person name="Matsuura N."/>
            <person name="Ohashi A."/>
            <person name="Sekiguchi Y."/>
        </authorList>
    </citation>
    <scope>NUCLEOTIDE SEQUENCE [LARGE SCALE GENOMIC DNA]</scope>
    <source>
        <strain evidence="12">NM-5</strain>
    </source>
</reference>
<keyword evidence="12" id="KW-1185">Reference proteome</keyword>
<feature type="region of interest" description="Disordered" evidence="9">
    <location>
        <begin position="89"/>
        <end position="128"/>
    </location>
</feature>
<dbReference type="EMBL" id="BDCO01000002">
    <property type="protein sequence ID" value="GAT34822.1"/>
    <property type="molecule type" value="Genomic_DNA"/>
</dbReference>
<gene>
    <name evidence="11" type="ORF">TSACC_23256</name>
</gene>
<evidence type="ECO:0000256" key="5">
    <source>
        <dbReference type="ARBA" id="ARBA00022692"/>
    </source>
</evidence>
<dbReference type="GO" id="GO:0009279">
    <property type="term" value="C:cell outer membrane"/>
    <property type="evidence" value="ECO:0007669"/>
    <property type="project" value="UniProtKB-SubCell"/>
</dbReference>
<dbReference type="Pfam" id="PF02321">
    <property type="entry name" value="OEP"/>
    <property type="match status" value="2"/>
</dbReference>
<keyword evidence="4" id="KW-1134">Transmembrane beta strand</keyword>
<dbReference type="InterPro" id="IPR003423">
    <property type="entry name" value="OMP_efflux"/>
</dbReference>
<comment type="caution">
    <text evidence="11">The sequence shown here is derived from an EMBL/GenBank/DDBJ whole genome shotgun (WGS) entry which is preliminary data.</text>
</comment>
<dbReference type="RefSeq" id="WP_075080420.1">
    <property type="nucleotide sequence ID" value="NZ_BDCO01000002.1"/>
</dbReference>
<organism evidence="11 12">
    <name type="scientific">Terrimicrobium sacchariphilum</name>
    <dbReference type="NCBI Taxonomy" id="690879"/>
    <lineage>
        <taxon>Bacteria</taxon>
        <taxon>Pseudomonadati</taxon>
        <taxon>Verrucomicrobiota</taxon>
        <taxon>Terrimicrobiia</taxon>
        <taxon>Terrimicrobiales</taxon>
        <taxon>Terrimicrobiaceae</taxon>
        <taxon>Terrimicrobium</taxon>
    </lineage>
</organism>
<dbReference type="InterPro" id="IPR051906">
    <property type="entry name" value="TolC-like"/>
</dbReference>
<keyword evidence="10" id="KW-0732">Signal</keyword>
<evidence type="ECO:0000256" key="4">
    <source>
        <dbReference type="ARBA" id="ARBA00022452"/>
    </source>
</evidence>
<dbReference type="Proteomes" id="UP000076023">
    <property type="component" value="Unassembled WGS sequence"/>
</dbReference>
<evidence type="ECO:0000256" key="7">
    <source>
        <dbReference type="ARBA" id="ARBA00023237"/>
    </source>
</evidence>
<feature type="region of interest" description="Disordered" evidence="9">
    <location>
        <begin position="650"/>
        <end position="698"/>
    </location>
</feature>
<feature type="compositionally biased region" description="Pro residues" evidence="9">
    <location>
        <begin position="92"/>
        <end position="110"/>
    </location>
</feature>
<keyword evidence="8" id="KW-0175">Coiled coil</keyword>
<protein>
    <submittedName>
        <fullName evidence="11">Type I secretion outer membrane protein, TolC family</fullName>
    </submittedName>
</protein>
<evidence type="ECO:0000256" key="1">
    <source>
        <dbReference type="ARBA" id="ARBA00004442"/>
    </source>
</evidence>